<organism evidence="1 2">
    <name type="scientific">Bradyrhizobium campsiandrae</name>
    <dbReference type="NCBI Taxonomy" id="1729892"/>
    <lineage>
        <taxon>Bacteria</taxon>
        <taxon>Pseudomonadati</taxon>
        <taxon>Pseudomonadota</taxon>
        <taxon>Alphaproteobacteria</taxon>
        <taxon>Hyphomicrobiales</taxon>
        <taxon>Nitrobacteraceae</taxon>
        <taxon>Bradyrhizobium</taxon>
    </lineage>
</organism>
<sequence length="67" mass="6793">MNKLDVDLLSVEDLDAVRGGMMNDGRGQLDPKAPGAYVPYGGPGMSLGQVAGELIMGSVAVGFALGL</sequence>
<dbReference type="RefSeq" id="WP_188095597.1">
    <property type="nucleotide sequence ID" value="NZ_JAANIH010000001.1"/>
</dbReference>
<evidence type="ECO:0000313" key="2">
    <source>
        <dbReference type="Proteomes" id="UP000639516"/>
    </source>
</evidence>
<dbReference type="EMBL" id="JAATTO010000002">
    <property type="protein sequence ID" value="MBC9976971.1"/>
    <property type="molecule type" value="Genomic_DNA"/>
</dbReference>
<accession>A0ABR7TZK2</accession>
<comment type="caution">
    <text evidence="1">The sequence shown here is derived from an EMBL/GenBank/DDBJ whole genome shotgun (WGS) entry which is preliminary data.</text>
</comment>
<gene>
    <name evidence="1" type="ORF">HA482_01920</name>
</gene>
<proteinExistence type="predicted"/>
<evidence type="ECO:0000313" key="1">
    <source>
        <dbReference type="EMBL" id="MBC9976971.1"/>
    </source>
</evidence>
<dbReference type="Proteomes" id="UP000639516">
    <property type="component" value="Unassembled WGS sequence"/>
</dbReference>
<keyword evidence="2" id="KW-1185">Reference proteome</keyword>
<protein>
    <recommendedName>
        <fullName evidence="3">Bacteriocin</fullName>
    </recommendedName>
</protein>
<evidence type="ECO:0008006" key="3">
    <source>
        <dbReference type="Google" id="ProtNLM"/>
    </source>
</evidence>
<reference evidence="1 2" key="1">
    <citation type="journal article" date="2020" name="Arch. Microbiol.">
        <title>Bradyrhizobium campsiandrae sp. nov., a nitrogen-fixing bacterial strain isolated from a native leguminous tree from the Amazon adapted to flooded conditions.</title>
        <authorList>
            <person name="Cabral Michel D."/>
            <person name="Martins da Costa E."/>
            <person name="Azarias Guimaraes A."/>
            <person name="Soares de Carvalho T."/>
            <person name="Santos de Castro Caputo P."/>
            <person name="Willems A."/>
            <person name="de Souza Moreira F.M."/>
        </authorList>
    </citation>
    <scope>NUCLEOTIDE SEQUENCE [LARGE SCALE GENOMIC DNA]</scope>
    <source>
        <strain evidence="2">INPA 384B</strain>
    </source>
</reference>
<name>A0ABR7TZK2_9BRAD</name>